<dbReference type="PANTHER" id="PTHR48098">
    <property type="entry name" value="ENTEROCHELIN ESTERASE-RELATED"/>
    <property type="match status" value="1"/>
</dbReference>
<organism evidence="2">
    <name type="scientific">freshwater metagenome</name>
    <dbReference type="NCBI Taxonomy" id="449393"/>
    <lineage>
        <taxon>unclassified sequences</taxon>
        <taxon>metagenomes</taxon>
        <taxon>ecological metagenomes</taxon>
    </lineage>
</organism>
<gene>
    <name evidence="1" type="ORF">UFOPK2254_00290</name>
    <name evidence="2" type="ORF">UFOPK3241_00190</name>
</gene>
<sequence>MQRINRFQIRSVPGEVHTLDFDGRRVDYWAPPTPTDRLLIAHDGQNVFDRRTATRMMTWKMAQSALRVSEKLGITPPAIIGVFHSQSDENPWGRFKDLTPEDVFKGGVKPLGAIDPTFSLDQLEGNKYLSQITDDIAPTICAELGLEIAKLDKAIIGSSMGGLASLYALGKRPDFFTTALSFSTHWPIGGNPLVDALINGLPQPSSHKVWMSHGDKGLDAEYSPFQKYADALMIEKGWHLQQDFMTKTYSRSGHNERSWAKYIDQPMNFWLA</sequence>
<dbReference type="InterPro" id="IPR050583">
    <property type="entry name" value="Mycobacterial_A85_antigen"/>
</dbReference>
<accession>A0A6J7B7Z1</accession>
<name>A0A6J7B7Z1_9ZZZZ</name>
<protein>
    <submittedName>
        <fullName evidence="2">Unannotated protein</fullName>
    </submittedName>
</protein>
<proteinExistence type="predicted"/>
<reference evidence="2" key="1">
    <citation type="submission" date="2020-05" db="EMBL/GenBank/DDBJ databases">
        <authorList>
            <person name="Chiriac C."/>
            <person name="Salcher M."/>
            <person name="Ghai R."/>
            <person name="Kavagutti S V."/>
        </authorList>
    </citation>
    <scope>NUCLEOTIDE SEQUENCE</scope>
</reference>
<evidence type="ECO:0000313" key="1">
    <source>
        <dbReference type="EMBL" id="CAB4653363.1"/>
    </source>
</evidence>
<dbReference type="InterPro" id="IPR000801">
    <property type="entry name" value="Esterase-like"/>
</dbReference>
<dbReference type="AlphaFoldDB" id="A0A6J7B7Z1"/>
<dbReference type="EMBL" id="CAEZWO010000017">
    <property type="protein sequence ID" value="CAB4653363.1"/>
    <property type="molecule type" value="Genomic_DNA"/>
</dbReference>
<dbReference type="InterPro" id="IPR029058">
    <property type="entry name" value="AB_hydrolase_fold"/>
</dbReference>
<dbReference type="Gene3D" id="3.40.50.1820">
    <property type="entry name" value="alpha/beta hydrolase"/>
    <property type="match status" value="1"/>
</dbReference>
<dbReference type="EMBL" id="CAFAZX010000005">
    <property type="protein sequence ID" value="CAB4840049.1"/>
    <property type="molecule type" value="Genomic_DNA"/>
</dbReference>
<dbReference type="PANTHER" id="PTHR48098:SF6">
    <property type="entry name" value="FERRI-BACILLIBACTIN ESTERASE BESA"/>
    <property type="match status" value="1"/>
</dbReference>
<dbReference type="SUPFAM" id="SSF53474">
    <property type="entry name" value="alpha/beta-Hydrolases"/>
    <property type="match status" value="1"/>
</dbReference>
<dbReference type="Pfam" id="PF00756">
    <property type="entry name" value="Esterase"/>
    <property type="match status" value="1"/>
</dbReference>
<evidence type="ECO:0000313" key="2">
    <source>
        <dbReference type="EMBL" id="CAB4840049.1"/>
    </source>
</evidence>